<reference evidence="1 2" key="1">
    <citation type="submission" date="2020-06" db="EMBL/GenBank/DDBJ databases">
        <title>Transcriptomic and genomic resources for Thalictrum thalictroides and T. hernandezii: Facilitating candidate gene discovery in an emerging model plant lineage.</title>
        <authorList>
            <person name="Arias T."/>
            <person name="Riano-Pachon D.M."/>
            <person name="Di Stilio V.S."/>
        </authorList>
    </citation>
    <scope>NUCLEOTIDE SEQUENCE [LARGE SCALE GENOMIC DNA]</scope>
    <source>
        <strain evidence="2">cv. WT478/WT964</strain>
        <tissue evidence="1">Leaves</tissue>
    </source>
</reference>
<gene>
    <name evidence="1" type="ORF">FRX31_025453</name>
</gene>
<dbReference type="SUPFAM" id="SSF50692">
    <property type="entry name" value="ADC-like"/>
    <property type="match status" value="1"/>
</dbReference>
<protein>
    <submittedName>
        <fullName evidence="1">Uncharacterized protein</fullName>
    </submittedName>
</protein>
<keyword evidence="2" id="KW-1185">Reference proteome</keyword>
<evidence type="ECO:0000313" key="2">
    <source>
        <dbReference type="Proteomes" id="UP000554482"/>
    </source>
</evidence>
<proteinExistence type="predicted"/>
<dbReference type="Gene3D" id="2.40.40.20">
    <property type="match status" value="1"/>
</dbReference>
<dbReference type="Proteomes" id="UP000554482">
    <property type="component" value="Unassembled WGS sequence"/>
</dbReference>
<dbReference type="AlphaFoldDB" id="A0A7J6VJ80"/>
<comment type="caution">
    <text evidence="1">The sequence shown here is derived from an EMBL/GenBank/DDBJ whole genome shotgun (WGS) entry which is preliminary data.</text>
</comment>
<dbReference type="OrthoDB" id="1532986at2759"/>
<dbReference type="InterPro" id="IPR009010">
    <property type="entry name" value="Asp_de-COase-like_dom_sf"/>
</dbReference>
<organism evidence="1 2">
    <name type="scientific">Thalictrum thalictroides</name>
    <name type="common">Rue-anemone</name>
    <name type="synonym">Anemone thalictroides</name>
    <dbReference type="NCBI Taxonomy" id="46969"/>
    <lineage>
        <taxon>Eukaryota</taxon>
        <taxon>Viridiplantae</taxon>
        <taxon>Streptophyta</taxon>
        <taxon>Embryophyta</taxon>
        <taxon>Tracheophyta</taxon>
        <taxon>Spermatophyta</taxon>
        <taxon>Magnoliopsida</taxon>
        <taxon>Ranunculales</taxon>
        <taxon>Ranunculaceae</taxon>
        <taxon>Thalictroideae</taxon>
        <taxon>Thalictrum</taxon>
    </lineage>
</organism>
<name>A0A7J6VJ80_THATH</name>
<dbReference type="EMBL" id="JABWDY010031345">
    <property type="protein sequence ID" value="KAF5184963.1"/>
    <property type="molecule type" value="Genomic_DNA"/>
</dbReference>
<sequence length="70" mass="7364">MAGKSRFGSLSSSAAIPMTVVSTPSPDLAYMNLVFVNPSDLAQFAVPGSNLYLAAAGHFVFSLSYPFFSI</sequence>
<accession>A0A7J6VJ80</accession>
<evidence type="ECO:0000313" key="1">
    <source>
        <dbReference type="EMBL" id="KAF5184963.1"/>
    </source>
</evidence>